<dbReference type="AlphaFoldDB" id="A0AAV9JQW9"/>
<evidence type="ECO:0000256" key="1">
    <source>
        <dbReference type="SAM" id="MobiDB-lite"/>
    </source>
</evidence>
<proteinExistence type="predicted"/>
<evidence type="ECO:0000313" key="2">
    <source>
        <dbReference type="EMBL" id="KAK4547854.1"/>
    </source>
</evidence>
<protein>
    <submittedName>
        <fullName evidence="2">Uncharacterized protein</fullName>
    </submittedName>
</protein>
<dbReference type="EMBL" id="JAVFHQ010000009">
    <property type="protein sequence ID" value="KAK4547854.1"/>
    <property type="molecule type" value="Genomic_DNA"/>
</dbReference>
<accession>A0AAV9JQW9</accession>
<feature type="region of interest" description="Disordered" evidence="1">
    <location>
        <begin position="163"/>
        <end position="233"/>
    </location>
</feature>
<comment type="caution">
    <text evidence="2">The sequence shown here is derived from an EMBL/GenBank/DDBJ whole genome shotgun (WGS) entry which is preliminary data.</text>
</comment>
<name>A0AAV9JQW9_9PEZI</name>
<reference evidence="2 3" key="1">
    <citation type="submission" date="2021-11" db="EMBL/GenBank/DDBJ databases">
        <title>Black yeast isolated from Biological Soil Crust.</title>
        <authorList>
            <person name="Kurbessoian T."/>
        </authorList>
    </citation>
    <scope>NUCLEOTIDE SEQUENCE [LARGE SCALE GENOMIC DNA]</scope>
    <source>
        <strain evidence="2 3">CCFEE 5522</strain>
    </source>
</reference>
<sequence>MSNPDAQSMRLRTWFDVQTFTDANEAYKNLHEARSQLNRRAHVRGDLIDTIQYGYSRLRLVQDEINIVWDRMMYLGPTIIMPDATAFLPREAGTGRQLVMSQVWMEDAGELHGMGERDLGLRLGRLAAAMTVKAFVRKKMDEQYQQRKETAHGVLRENAAQLAGSAGQGPGVVGQAGPSGGHEGQGGSGASGQHAGVGGQDQAMGGPGQAMGGQGQAMDGPGGGVGGAGGGGA</sequence>
<dbReference type="Proteomes" id="UP001324427">
    <property type="component" value="Unassembled WGS sequence"/>
</dbReference>
<organism evidence="2 3">
    <name type="scientific">Oleoguttula mirabilis</name>
    <dbReference type="NCBI Taxonomy" id="1507867"/>
    <lineage>
        <taxon>Eukaryota</taxon>
        <taxon>Fungi</taxon>
        <taxon>Dikarya</taxon>
        <taxon>Ascomycota</taxon>
        <taxon>Pezizomycotina</taxon>
        <taxon>Dothideomycetes</taxon>
        <taxon>Dothideomycetidae</taxon>
        <taxon>Mycosphaerellales</taxon>
        <taxon>Teratosphaeriaceae</taxon>
        <taxon>Oleoguttula</taxon>
    </lineage>
</organism>
<keyword evidence="3" id="KW-1185">Reference proteome</keyword>
<feature type="compositionally biased region" description="Gly residues" evidence="1">
    <location>
        <begin position="166"/>
        <end position="233"/>
    </location>
</feature>
<gene>
    <name evidence="2" type="ORF">LTR36_010573</name>
</gene>
<evidence type="ECO:0000313" key="3">
    <source>
        <dbReference type="Proteomes" id="UP001324427"/>
    </source>
</evidence>